<dbReference type="InterPro" id="IPR036388">
    <property type="entry name" value="WH-like_DNA-bd_sf"/>
</dbReference>
<feature type="domain" description="HTH lysR-type" evidence="5">
    <location>
        <begin position="45"/>
        <end position="97"/>
    </location>
</feature>
<dbReference type="PRINTS" id="PR00039">
    <property type="entry name" value="HTHLYSR"/>
</dbReference>
<name>A0A1M7AIJ4_9FLAO</name>
<dbReference type="STRING" id="1423959.SAMN05444407_1043"/>
<dbReference type="EMBL" id="FRBM01000004">
    <property type="protein sequence ID" value="SHL42554.1"/>
    <property type="molecule type" value="Genomic_DNA"/>
</dbReference>
<dbReference type="Gene3D" id="1.10.10.10">
    <property type="entry name" value="Winged helix-like DNA-binding domain superfamily/Winged helix DNA-binding domain"/>
    <property type="match status" value="1"/>
</dbReference>
<dbReference type="PROSITE" id="PS50931">
    <property type="entry name" value="HTH_LYSR"/>
    <property type="match status" value="1"/>
</dbReference>
<dbReference type="InterPro" id="IPR005119">
    <property type="entry name" value="LysR_subst-bd"/>
</dbReference>
<dbReference type="PANTHER" id="PTHR30126:SF39">
    <property type="entry name" value="HTH-TYPE TRANSCRIPTIONAL REGULATOR CYSL"/>
    <property type="match status" value="1"/>
</dbReference>
<evidence type="ECO:0000313" key="6">
    <source>
        <dbReference type="EMBL" id="SHL42554.1"/>
    </source>
</evidence>
<evidence type="ECO:0000256" key="2">
    <source>
        <dbReference type="ARBA" id="ARBA00023015"/>
    </source>
</evidence>
<evidence type="ECO:0000256" key="1">
    <source>
        <dbReference type="ARBA" id="ARBA00009437"/>
    </source>
</evidence>
<dbReference type="Gene3D" id="3.40.190.290">
    <property type="match status" value="1"/>
</dbReference>
<evidence type="ECO:0000256" key="4">
    <source>
        <dbReference type="ARBA" id="ARBA00023163"/>
    </source>
</evidence>
<keyword evidence="4" id="KW-0804">Transcription</keyword>
<dbReference type="InterPro" id="IPR000847">
    <property type="entry name" value="LysR_HTH_N"/>
</dbReference>
<evidence type="ECO:0000256" key="3">
    <source>
        <dbReference type="ARBA" id="ARBA00023125"/>
    </source>
</evidence>
<dbReference type="Proteomes" id="UP000184069">
    <property type="component" value="Unassembled WGS sequence"/>
</dbReference>
<sequence length="330" mass="38288">MKTSRKDLFRTFFNPSYSYYNNPQHTFTRNTTINSYFCNMFDYRLKVFHTVASRLSFTKASEELHISQPAVTKHIKEIEVQLSTKLFDRKGTSIQLTQSGKILFEYAEKIRNIYRDLEFEISQINQQHKGKLIIGASTTVAQYILPEILAKFNAYYKDIKIELLTGNTEAISALLKEEKIDLGIIEGESQSSYFDYRTFKADEIVLTAKTDHPLAHRTINVKDLYQLNLIFREQGSGTLEFIQNRLKEKDVNINELNTVIQLGSSESIKNYLLHSDCMAFLSISTILNELKNNVLTVIDIKNFSIERDFHFILPKGEQSELIELFLRFAE</sequence>
<reference evidence="6 7" key="1">
    <citation type="submission" date="2016-11" db="EMBL/GenBank/DDBJ databases">
        <authorList>
            <person name="Jaros S."/>
            <person name="Januszkiewicz K."/>
            <person name="Wedrychowicz H."/>
        </authorList>
    </citation>
    <scope>NUCLEOTIDE SEQUENCE [LARGE SCALE GENOMIC DNA]</scope>
    <source>
        <strain evidence="6 7">DSM 27621</strain>
    </source>
</reference>
<evidence type="ECO:0000313" key="7">
    <source>
        <dbReference type="Proteomes" id="UP000184069"/>
    </source>
</evidence>
<evidence type="ECO:0000259" key="5">
    <source>
        <dbReference type="PROSITE" id="PS50931"/>
    </source>
</evidence>
<accession>A0A1M7AIJ4</accession>
<gene>
    <name evidence="6" type="ORF">SAMN05444407_1043</name>
</gene>
<dbReference type="InterPro" id="IPR036390">
    <property type="entry name" value="WH_DNA-bd_sf"/>
</dbReference>
<dbReference type="Pfam" id="PF00126">
    <property type="entry name" value="HTH_1"/>
    <property type="match status" value="1"/>
</dbReference>
<dbReference type="SUPFAM" id="SSF53850">
    <property type="entry name" value="Periplasmic binding protein-like II"/>
    <property type="match status" value="1"/>
</dbReference>
<dbReference type="FunFam" id="1.10.10.10:FF:000001">
    <property type="entry name" value="LysR family transcriptional regulator"/>
    <property type="match status" value="1"/>
</dbReference>
<dbReference type="GO" id="GO:0000976">
    <property type="term" value="F:transcription cis-regulatory region binding"/>
    <property type="evidence" value="ECO:0007669"/>
    <property type="project" value="TreeGrafter"/>
</dbReference>
<keyword evidence="2" id="KW-0805">Transcription regulation</keyword>
<dbReference type="GO" id="GO:0003700">
    <property type="term" value="F:DNA-binding transcription factor activity"/>
    <property type="evidence" value="ECO:0007669"/>
    <property type="project" value="InterPro"/>
</dbReference>
<dbReference type="Pfam" id="PF03466">
    <property type="entry name" value="LysR_substrate"/>
    <property type="match status" value="1"/>
</dbReference>
<proteinExistence type="inferred from homology"/>
<dbReference type="SUPFAM" id="SSF46785">
    <property type="entry name" value="Winged helix' DNA-binding domain"/>
    <property type="match status" value="1"/>
</dbReference>
<keyword evidence="3 6" id="KW-0238">DNA-binding</keyword>
<dbReference type="AlphaFoldDB" id="A0A1M7AIJ4"/>
<protein>
    <submittedName>
        <fullName evidence="6">DNA-binding transcriptional regulator, LysR family</fullName>
    </submittedName>
</protein>
<organism evidence="6 7">
    <name type="scientific">Chryseobacterium contaminans</name>
    <dbReference type="NCBI Taxonomy" id="1423959"/>
    <lineage>
        <taxon>Bacteria</taxon>
        <taxon>Pseudomonadati</taxon>
        <taxon>Bacteroidota</taxon>
        <taxon>Flavobacteriia</taxon>
        <taxon>Flavobacteriales</taxon>
        <taxon>Weeksellaceae</taxon>
        <taxon>Chryseobacterium group</taxon>
        <taxon>Chryseobacterium</taxon>
    </lineage>
</organism>
<comment type="similarity">
    <text evidence="1">Belongs to the LysR transcriptional regulatory family.</text>
</comment>
<dbReference type="PANTHER" id="PTHR30126">
    <property type="entry name" value="HTH-TYPE TRANSCRIPTIONAL REGULATOR"/>
    <property type="match status" value="1"/>
</dbReference>